<comment type="caution">
    <text evidence="2">The sequence shown here is derived from an EMBL/GenBank/DDBJ whole genome shotgun (WGS) entry which is preliminary data.</text>
</comment>
<keyword evidence="1" id="KW-1133">Transmembrane helix</keyword>
<protein>
    <submittedName>
        <fullName evidence="2">Uncharacterized protein</fullName>
    </submittedName>
</protein>
<dbReference type="EMBL" id="BARV01025239">
    <property type="protein sequence ID" value="GAI42242.1"/>
    <property type="molecule type" value="Genomic_DNA"/>
</dbReference>
<reference evidence="2" key="1">
    <citation type="journal article" date="2014" name="Front. Microbiol.">
        <title>High frequency of phylogenetically diverse reductive dehalogenase-homologous genes in deep subseafloor sedimentary metagenomes.</title>
        <authorList>
            <person name="Kawai M."/>
            <person name="Futagami T."/>
            <person name="Toyoda A."/>
            <person name="Takaki Y."/>
            <person name="Nishi S."/>
            <person name="Hori S."/>
            <person name="Arai W."/>
            <person name="Tsubouchi T."/>
            <person name="Morono Y."/>
            <person name="Uchiyama I."/>
            <person name="Ito T."/>
            <person name="Fujiyama A."/>
            <person name="Inagaki F."/>
            <person name="Takami H."/>
        </authorList>
    </citation>
    <scope>NUCLEOTIDE SEQUENCE</scope>
    <source>
        <strain evidence="2">Expedition CK06-06</strain>
    </source>
</reference>
<organism evidence="2">
    <name type="scientific">marine sediment metagenome</name>
    <dbReference type="NCBI Taxonomy" id="412755"/>
    <lineage>
        <taxon>unclassified sequences</taxon>
        <taxon>metagenomes</taxon>
        <taxon>ecological metagenomes</taxon>
    </lineage>
</organism>
<dbReference type="PROSITE" id="PS51257">
    <property type="entry name" value="PROKAR_LIPOPROTEIN"/>
    <property type="match status" value="1"/>
</dbReference>
<gene>
    <name evidence="2" type="ORF">S06H3_41036</name>
</gene>
<name>X1NDY5_9ZZZZ</name>
<proteinExistence type="predicted"/>
<evidence type="ECO:0000313" key="2">
    <source>
        <dbReference type="EMBL" id="GAI42242.1"/>
    </source>
</evidence>
<keyword evidence="1" id="KW-0812">Transmembrane</keyword>
<evidence type="ECO:0000256" key="1">
    <source>
        <dbReference type="SAM" id="Phobius"/>
    </source>
</evidence>
<accession>X1NDY5</accession>
<dbReference type="AlphaFoldDB" id="X1NDY5"/>
<sequence length="58" mass="5481">MAKNVAIVMVAAILGIVAIACTCIARGVDTTVATASVGALGTVLGVGGGIIIGRKGKG</sequence>
<keyword evidence="1" id="KW-0472">Membrane</keyword>
<feature type="transmembrane region" description="Helical" evidence="1">
    <location>
        <begin position="30"/>
        <end position="52"/>
    </location>
</feature>